<keyword evidence="5 9" id="KW-0479">Metal-binding</keyword>
<sequence>MEKSRGRALGSLQENQKFCEYLEKSVTPFHCVLNSEKILNQNGFCELNTESKWKLKKGGKYYWKFNDSYLFAFSVGTMWSEGQGFKLAAAHGDSPCFRIRSGKDKRMGQYVFLNTEGYGGANFTSWIDRPLSVAGRVCLKSKYDKKVDVRILDMERAIAIIPGLAVHFTKEDYEYQEKNSKRIPLFAITENTEMSDKMFEKMVADELEVEPEDILDYELYVYHYAKSEIIGMKEELLASPRLDNQTGTYGIIQAIAGTENETGISAAVIFDNEEVGNISKNGEFSRVTSTILKLIYEGLGCNELQYDKELLKSNIISVDAAHGFHPVFATHYDKEHMCILNRGFCIKQASSQAYATDSTMSGMIQQLCRKENIPFQKYMNHADIRGGGTLGSIISCVLGVKTADIGVPILSMHSSLETMGMEDENSLIHFLRIYYDAM</sequence>
<keyword evidence="7 9" id="KW-0862">Zinc</keyword>
<evidence type="ECO:0000313" key="11">
    <source>
        <dbReference type="EMBL" id="RGN93845.1"/>
    </source>
</evidence>
<protein>
    <recommendedName>
        <fullName evidence="10">M18 family aminopeptidase</fullName>
        <ecNumber evidence="10">3.4.11.-</ecNumber>
    </recommendedName>
</protein>
<evidence type="ECO:0000313" key="12">
    <source>
        <dbReference type="Proteomes" id="UP000260841"/>
    </source>
</evidence>
<dbReference type="InterPro" id="IPR001948">
    <property type="entry name" value="Peptidase_M18"/>
</dbReference>
<proteinExistence type="inferred from homology"/>
<comment type="cofactor">
    <cofactor evidence="1 10">
        <name>Zn(2+)</name>
        <dbReference type="ChEBI" id="CHEBI:29105"/>
    </cofactor>
</comment>
<reference evidence="11 12" key="1">
    <citation type="submission" date="2018-08" db="EMBL/GenBank/DDBJ databases">
        <title>A genome reference for cultivated species of the human gut microbiota.</title>
        <authorList>
            <person name="Zou Y."/>
            <person name="Xue W."/>
            <person name="Luo G."/>
        </authorList>
    </citation>
    <scope>NUCLEOTIDE SEQUENCE [LARGE SCALE GENOMIC DNA]</scope>
    <source>
        <strain evidence="11 12">OM03-2</strain>
    </source>
</reference>
<dbReference type="Gene3D" id="2.30.250.10">
    <property type="entry name" value="Aminopeptidase i, Domain 2"/>
    <property type="match status" value="1"/>
</dbReference>
<dbReference type="PANTHER" id="PTHR28570:SF3">
    <property type="entry name" value="ASPARTYL AMINOPEPTIDASE"/>
    <property type="match status" value="1"/>
</dbReference>
<dbReference type="EC" id="3.4.11.-" evidence="10"/>
<evidence type="ECO:0000256" key="10">
    <source>
        <dbReference type="RuleBase" id="RU004387"/>
    </source>
</evidence>
<keyword evidence="8 9" id="KW-0482">Metalloprotease</keyword>
<dbReference type="GO" id="GO:0005737">
    <property type="term" value="C:cytoplasm"/>
    <property type="evidence" value="ECO:0007669"/>
    <property type="project" value="UniProtKB-ARBA"/>
</dbReference>
<evidence type="ECO:0000256" key="3">
    <source>
        <dbReference type="ARBA" id="ARBA00022438"/>
    </source>
</evidence>
<dbReference type="RefSeq" id="WP_117605746.1">
    <property type="nucleotide sequence ID" value="NZ_QSVB01000001.1"/>
</dbReference>
<dbReference type="EMBL" id="QSVB01000001">
    <property type="protein sequence ID" value="RGN93845.1"/>
    <property type="molecule type" value="Genomic_DNA"/>
</dbReference>
<dbReference type="GO" id="GO:0006508">
    <property type="term" value="P:proteolysis"/>
    <property type="evidence" value="ECO:0007669"/>
    <property type="project" value="UniProtKB-KW"/>
</dbReference>
<dbReference type="PRINTS" id="PR00932">
    <property type="entry name" value="AMINO1PTASE"/>
</dbReference>
<dbReference type="Gene3D" id="3.40.630.10">
    <property type="entry name" value="Zn peptidases"/>
    <property type="match status" value="1"/>
</dbReference>
<dbReference type="AlphaFoldDB" id="A0A3E5EY11"/>
<keyword evidence="4 9" id="KW-0645">Protease</keyword>
<evidence type="ECO:0000256" key="5">
    <source>
        <dbReference type="ARBA" id="ARBA00022723"/>
    </source>
</evidence>
<dbReference type="InterPro" id="IPR023358">
    <property type="entry name" value="Peptidase_M18_dom2"/>
</dbReference>
<keyword evidence="3 9" id="KW-0031">Aminopeptidase</keyword>
<evidence type="ECO:0000256" key="9">
    <source>
        <dbReference type="RuleBase" id="RU004386"/>
    </source>
</evidence>
<keyword evidence="6 9" id="KW-0378">Hydrolase</keyword>
<dbReference type="SUPFAM" id="SSF53187">
    <property type="entry name" value="Zn-dependent exopeptidases"/>
    <property type="match status" value="1"/>
</dbReference>
<evidence type="ECO:0000256" key="4">
    <source>
        <dbReference type="ARBA" id="ARBA00022670"/>
    </source>
</evidence>
<dbReference type="Pfam" id="PF02127">
    <property type="entry name" value="Peptidase_M18"/>
    <property type="match status" value="1"/>
</dbReference>
<evidence type="ECO:0000256" key="1">
    <source>
        <dbReference type="ARBA" id="ARBA00001947"/>
    </source>
</evidence>
<evidence type="ECO:0000256" key="7">
    <source>
        <dbReference type="ARBA" id="ARBA00022833"/>
    </source>
</evidence>
<comment type="similarity">
    <text evidence="2 9">Belongs to the peptidase M18 family.</text>
</comment>
<dbReference type="Proteomes" id="UP000260841">
    <property type="component" value="Unassembled WGS sequence"/>
</dbReference>
<dbReference type="SUPFAM" id="SSF101821">
    <property type="entry name" value="Aminopeptidase/glucanase lid domain"/>
    <property type="match status" value="1"/>
</dbReference>
<organism evidence="11 12">
    <name type="scientific">Dorea formicigenerans</name>
    <dbReference type="NCBI Taxonomy" id="39486"/>
    <lineage>
        <taxon>Bacteria</taxon>
        <taxon>Bacillati</taxon>
        <taxon>Bacillota</taxon>
        <taxon>Clostridia</taxon>
        <taxon>Lachnospirales</taxon>
        <taxon>Lachnospiraceae</taxon>
        <taxon>Dorea</taxon>
    </lineage>
</organism>
<dbReference type="NCBIfam" id="NF002759">
    <property type="entry name" value="PRK02813.1"/>
    <property type="match status" value="1"/>
</dbReference>
<dbReference type="GO" id="GO:0008270">
    <property type="term" value="F:zinc ion binding"/>
    <property type="evidence" value="ECO:0007669"/>
    <property type="project" value="InterPro"/>
</dbReference>
<comment type="caution">
    <text evidence="11">The sequence shown here is derived from an EMBL/GenBank/DDBJ whole genome shotgun (WGS) entry which is preliminary data.</text>
</comment>
<dbReference type="PANTHER" id="PTHR28570">
    <property type="entry name" value="ASPARTYL AMINOPEPTIDASE"/>
    <property type="match status" value="1"/>
</dbReference>
<dbReference type="GO" id="GO:0004177">
    <property type="term" value="F:aminopeptidase activity"/>
    <property type="evidence" value="ECO:0007669"/>
    <property type="project" value="UniProtKB-KW"/>
</dbReference>
<evidence type="ECO:0000256" key="8">
    <source>
        <dbReference type="ARBA" id="ARBA00023049"/>
    </source>
</evidence>
<name>A0A3E5EY11_9FIRM</name>
<evidence type="ECO:0000256" key="2">
    <source>
        <dbReference type="ARBA" id="ARBA00008290"/>
    </source>
</evidence>
<accession>A0A3E5EY11</accession>
<gene>
    <name evidence="11" type="ORF">DXB36_00985</name>
</gene>
<evidence type="ECO:0000256" key="6">
    <source>
        <dbReference type="ARBA" id="ARBA00022801"/>
    </source>
</evidence>
<dbReference type="GO" id="GO:0008237">
    <property type="term" value="F:metallopeptidase activity"/>
    <property type="evidence" value="ECO:0007669"/>
    <property type="project" value="UniProtKB-KW"/>
</dbReference>